<sequence>MKVIETIKKRAKSYLHAYHEFRQESSFVRRRRPVLFDETENKFEKFLDLFTFYLCLECGKSAGDWHPTHADWNRGHHNGALLQQMSRAKKVDIFEGIMNAYRVFLNHADNPINLEEELGKAFIDTGGSAPQKDVLHRTLEYFYINQDETFIRHGIELLHRRDYRTESDFPPKSSMASMSLSEDGVTFAIDSDIIPFNTCFNHGNRWPWYYCGGCITVSDFRRLGGEIVRPGDRDHFYARSNLKVDDWCFVYQRQIERTKSMASSIDGLRESIIEIKQSGARHIEKTVLSKFFILVSMLRQKLALQGIEVI</sequence>
<reference evidence="1 2" key="1">
    <citation type="submission" date="2023-06" db="EMBL/GenBank/DDBJ databases">
        <title>Parasedimentitalea psychrophila sp. nov., a psychrophilic bacterium isolated from deep-sea sediment.</title>
        <authorList>
            <person name="Li A."/>
        </authorList>
    </citation>
    <scope>NUCLEOTIDE SEQUENCE [LARGE SCALE GENOMIC DNA]</scope>
    <source>
        <strain evidence="1 2">QS115</strain>
    </source>
</reference>
<keyword evidence="2" id="KW-1185">Reference proteome</keyword>
<name>A0A9Y2P3Z6_9RHOB</name>
<dbReference type="KEGG" id="ppso:QPJ95_20055"/>
<accession>A0A9Y2P3Z6</accession>
<dbReference type="RefSeq" id="WP_270921297.1">
    <property type="nucleotide sequence ID" value="NZ_CP127247.1"/>
</dbReference>
<dbReference type="Proteomes" id="UP001238334">
    <property type="component" value="Chromosome"/>
</dbReference>
<evidence type="ECO:0000313" key="1">
    <source>
        <dbReference type="EMBL" id="WIY24779.1"/>
    </source>
</evidence>
<gene>
    <name evidence="1" type="ORF">QPJ95_20055</name>
</gene>
<evidence type="ECO:0000313" key="2">
    <source>
        <dbReference type="Proteomes" id="UP001238334"/>
    </source>
</evidence>
<organism evidence="1 2">
    <name type="scientific">Parasedimentitalea psychrophila</name>
    <dbReference type="NCBI Taxonomy" id="2997337"/>
    <lineage>
        <taxon>Bacteria</taxon>
        <taxon>Pseudomonadati</taxon>
        <taxon>Pseudomonadota</taxon>
        <taxon>Alphaproteobacteria</taxon>
        <taxon>Rhodobacterales</taxon>
        <taxon>Paracoccaceae</taxon>
        <taxon>Parasedimentitalea</taxon>
    </lineage>
</organism>
<dbReference type="EMBL" id="CP127247">
    <property type="protein sequence ID" value="WIY24779.1"/>
    <property type="molecule type" value="Genomic_DNA"/>
</dbReference>
<dbReference type="AlphaFoldDB" id="A0A9Y2P3Z6"/>
<proteinExistence type="predicted"/>
<protein>
    <submittedName>
        <fullName evidence="1">Uncharacterized protein</fullName>
    </submittedName>
</protein>